<keyword evidence="15" id="KW-0137">Centromere</keyword>
<dbReference type="GO" id="GO:0005874">
    <property type="term" value="C:microtubule"/>
    <property type="evidence" value="ECO:0007669"/>
    <property type="project" value="UniProtKB-KW"/>
</dbReference>
<evidence type="ECO:0000313" key="18">
    <source>
        <dbReference type="EMBL" id="DBA03523.1"/>
    </source>
</evidence>
<comment type="subcellular location">
    <subcellularLocation>
        <location evidence="3">Chromosome</location>
        <location evidence="3">Centromere</location>
        <location evidence="3">Kinetochore</location>
    </subcellularLocation>
    <subcellularLocation>
        <location evidence="2">Cytoplasm</location>
        <location evidence="2">Cytoskeleton</location>
        <location evidence="2">Spindle</location>
    </subcellularLocation>
    <subcellularLocation>
        <location evidence="1">Nucleus</location>
    </subcellularLocation>
</comment>
<accession>A0AAV2Z7X4</accession>
<evidence type="ECO:0000256" key="1">
    <source>
        <dbReference type="ARBA" id="ARBA00004123"/>
    </source>
</evidence>
<name>A0AAV2Z7X4_9STRA</name>
<keyword evidence="7" id="KW-0963">Cytoplasm</keyword>
<evidence type="ECO:0000256" key="14">
    <source>
        <dbReference type="ARBA" id="ARBA00023306"/>
    </source>
</evidence>
<dbReference type="Pfam" id="PF08650">
    <property type="entry name" value="DASH_Dad4"/>
    <property type="match status" value="1"/>
</dbReference>
<comment type="caution">
    <text evidence="18">The sequence shown here is derived from an EMBL/GenBank/DDBJ whole genome shotgun (WGS) entry which is preliminary data.</text>
</comment>
<evidence type="ECO:0000256" key="17">
    <source>
        <dbReference type="SAM" id="Coils"/>
    </source>
</evidence>
<evidence type="ECO:0000256" key="16">
    <source>
        <dbReference type="ARBA" id="ARBA00030569"/>
    </source>
</evidence>
<evidence type="ECO:0000256" key="8">
    <source>
        <dbReference type="ARBA" id="ARBA00022618"/>
    </source>
</evidence>
<dbReference type="PANTHER" id="PTHR28222:SF1">
    <property type="entry name" value="DASH COMPLEX SUBUNIT DAD4"/>
    <property type="match status" value="1"/>
</dbReference>
<evidence type="ECO:0000256" key="12">
    <source>
        <dbReference type="ARBA" id="ARBA00023212"/>
    </source>
</evidence>
<dbReference type="InterPro" id="IPR013959">
    <property type="entry name" value="DASH_Dad4"/>
</dbReference>
<gene>
    <name evidence="18" type="ORF">N0F65_011424</name>
</gene>
<dbReference type="PANTHER" id="PTHR28222">
    <property type="entry name" value="DASH COMPLEX SUBUNIT DAD4"/>
    <property type="match status" value="1"/>
</dbReference>
<keyword evidence="11" id="KW-0995">Kinetochore</keyword>
<keyword evidence="13" id="KW-0539">Nucleus</keyword>
<evidence type="ECO:0000256" key="4">
    <source>
        <dbReference type="ARBA" id="ARBA00009754"/>
    </source>
</evidence>
<keyword evidence="6" id="KW-0158">Chromosome</keyword>
<evidence type="ECO:0000256" key="5">
    <source>
        <dbReference type="ARBA" id="ARBA00020259"/>
    </source>
</evidence>
<dbReference type="EMBL" id="DAKRPA010000018">
    <property type="protein sequence ID" value="DBA03523.1"/>
    <property type="molecule type" value="Genomic_DNA"/>
</dbReference>
<dbReference type="GO" id="GO:0042729">
    <property type="term" value="C:DASH complex"/>
    <property type="evidence" value="ECO:0007669"/>
    <property type="project" value="InterPro"/>
</dbReference>
<keyword evidence="8" id="KW-0132">Cell division</keyword>
<keyword evidence="17" id="KW-0175">Coiled coil</keyword>
<evidence type="ECO:0000256" key="11">
    <source>
        <dbReference type="ARBA" id="ARBA00022838"/>
    </source>
</evidence>
<reference evidence="18" key="1">
    <citation type="submission" date="2022-11" db="EMBL/GenBank/DDBJ databases">
        <authorList>
            <person name="Morgan W.R."/>
            <person name="Tartar A."/>
        </authorList>
    </citation>
    <scope>NUCLEOTIDE SEQUENCE</scope>
    <source>
        <strain evidence="18">ARSEF 373</strain>
    </source>
</reference>
<keyword evidence="19" id="KW-1185">Reference proteome</keyword>
<feature type="coiled-coil region" evidence="17">
    <location>
        <begin position="20"/>
        <end position="47"/>
    </location>
</feature>
<sequence>MQNPHEEKQKALLQRISGSVSRLNDVMKEINQQMEKSESLRADLATTCQVWKWYENRVQMHCTNEQRGPR</sequence>
<dbReference type="Proteomes" id="UP001146120">
    <property type="component" value="Unassembled WGS sequence"/>
</dbReference>
<organism evidence="18 19">
    <name type="scientific">Lagenidium giganteum</name>
    <dbReference type="NCBI Taxonomy" id="4803"/>
    <lineage>
        <taxon>Eukaryota</taxon>
        <taxon>Sar</taxon>
        <taxon>Stramenopiles</taxon>
        <taxon>Oomycota</taxon>
        <taxon>Peronosporomycetes</taxon>
        <taxon>Pythiales</taxon>
        <taxon>Pythiaceae</taxon>
    </lineage>
</organism>
<protein>
    <recommendedName>
        <fullName evidence="5">DASH complex subunit DAD4</fullName>
    </recommendedName>
    <alternativeName>
        <fullName evidence="16">Outer kinetochore protein DAD4</fullName>
    </alternativeName>
</protein>
<evidence type="ECO:0000256" key="7">
    <source>
        <dbReference type="ARBA" id="ARBA00022490"/>
    </source>
</evidence>
<evidence type="ECO:0000256" key="10">
    <source>
        <dbReference type="ARBA" id="ARBA00022776"/>
    </source>
</evidence>
<dbReference type="AlphaFoldDB" id="A0AAV2Z7X4"/>
<dbReference type="GO" id="GO:0072686">
    <property type="term" value="C:mitotic spindle"/>
    <property type="evidence" value="ECO:0007669"/>
    <property type="project" value="InterPro"/>
</dbReference>
<keyword evidence="9" id="KW-0493">Microtubule</keyword>
<evidence type="ECO:0000256" key="13">
    <source>
        <dbReference type="ARBA" id="ARBA00023242"/>
    </source>
</evidence>
<comment type="similarity">
    <text evidence="4">Belongs to the DASH complex DAD4 family.</text>
</comment>
<dbReference type="GO" id="GO:0008608">
    <property type="term" value="P:attachment of spindle microtubules to kinetochore"/>
    <property type="evidence" value="ECO:0007669"/>
    <property type="project" value="InterPro"/>
</dbReference>
<dbReference type="GO" id="GO:0051301">
    <property type="term" value="P:cell division"/>
    <property type="evidence" value="ECO:0007669"/>
    <property type="project" value="UniProtKB-KW"/>
</dbReference>
<evidence type="ECO:0000256" key="6">
    <source>
        <dbReference type="ARBA" id="ARBA00022454"/>
    </source>
</evidence>
<evidence type="ECO:0000256" key="15">
    <source>
        <dbReference type="ARBA" id="ARBA00023328"/>
    </source>
</evidence>
<keyword evidence="10" id="KW-0498">Mitosis</keyword>
<keyword evidence="14" id="KW-0131">Cell cycle</keyword>
<evidence type="ECO:0000256" key="2">
    <source>
        <dbReference type="ARBA" id="ARBA00004186"/>
    </source>
</evidence>
<keyword evidence="12" id="KW-0206">Cytoskeleton</keyword>
<reference evidence="18" key="2">
    <citation type="journal article" date="2023" name="Microbiol Resour">
        <title>Decontamination and Annotation of the Draft Genome Sequence of the Oomycete Lagenidium giganteum ARSEF 373.</title>
        <authorList>
            <person name="Morgan W.R."/>
            <person name="Tartar A."/>
        </authorList>
    </citation>
    <scope>NUCLEOTIDE SEQUENCE</scope>
    <source>
        <strain evidence="18">ARSEF 373</strain>
    </source>
</reference>
<evidence type="ECO:0000256" key="3">
    <source>
        <dbReference type="ARBA" id="ARBA00004629"/>
    </source>
</evidence>
<proteinExistence type="inferred from homology"/>
<evidence type="ECO:0000256" key="9">
    <source>
        <dbReference type="ARBA" id="ARBA00022701"/>
    </source>
</evidence>
<evidence type="ECO:0000313" key="19">
    <source>
        <dbReference type="Proteomes" id="UP001146120"/>
    </source>
</evidence>